<evidence type="ECO:0000256" key="1">
    <source>
        <dbReference type="SAM" id="MobiDB-lite"/>
    </source>
</evidence>
<evidence type="ECO:0000313" key="2">
    <source>
        <dbReference type="EMBL" id="GAT53432.1"/>
    </source>
</evidence>
<proteinExistence type="predicted"/>
<name>A0ABQ0LQS1_MYCCL</name>
<feature type="compositionally biased region" description="Acidic residues" evidence="1">
    <location>
        <begin position="89"/>
        <end position="108"/>
    </location>
</feature>
<organism evidence="2 3">
    <name type="scientific">Mycena chlorophos</name>
    <name type="common">Agaric fungus</name>
    <name type="synonym">Agaricus chlorophos</name>
    <dbReference type="NCBI Taxonomy" id="658473"/>
    <lineage>
        <taxon>Eukaryota</taxon>
        <taxon>Fungi</taxon>
        <taxon>Dikarya</taxon>
        <taxon>Basidiomycota</taxon>
        <taxon>Agaricomycotina</taxon>
        <taxon>Agaricomycetes</taxon>
        <taxon>Agaricomycetidae</taxon>
        <taxon>Agaricales</taxon>
        <taxon>Marasmiineae</taxon>
        <taxon>Mycenaceae</taxon>
        <taxon>Mycena</taxon>
    </lineage>
</organism>
<protein>
    <submittedName>
        <fullName evidence="2">Uncharacterized protein</fullName>
    </submittedName>
</protein>
<evidence type="ECO:0000313" key="3">
    <source>
        <dbReference type="Proteomes" id="UP000815677"/>
    </source>
</evidence>
<dbReference type="EMBL" id="DF848308">
    <property type="protein sequence ID" value="GAT53432.1"/>
    <property type="molecule type" value="Genomic_DNA"/>
</dbReference>
<keyword evidence="3" id="KW-1185">Reference proteome</keyword>
<accession>A0ABQ0LQS1</accession>
<dbReference type="Proteomes" id="UP000815677">
    <property type="component" value="Unassembled WGS sequence"/>
</dbReference>
<gene>
    <name evidence="2" type="ORF">MCHLO_10380</name>
</gene>
<feature type="region of interest" description="Disordered" evidence="1">
    <location>
        <begin position="88"/>
        <end position="108"/>
    </location>
</feature>
<sequence length="108" mass="12409">MVTGREQLTNDEREGLVAYAVSQSDTFHNLARRAKDSATQPRIPKGARRPRFMKWYTVLWDGVRVRGRCVEGGFTEMEDDVVGEQIEQQVDEMELGNASDEEEEEEED</sequence>
<reference evidence="2" key="1">
    <citation type="submission" date="2014-09" db="EMBL/GenBank/DDBJ databases">
        <title>Genome sequence of the luminous mushroom Mycena chlorophos for searching fungal bioluminescence genes.</title>
        <authorList>
            <person name="Tanaka Y."/>
            <person name="Kasuga D."/>
            <person name="Oba Y."/>
            <person name="Hase S."/>
            <person name="Sato K."/>
            <person name="Oba Y."/>
            <person name="Sakakibara Y."/>
        </authorList>
    </citation>
    <scope>NUCLEOTIDE SEQUENCE</scope>
</reference>